<proteinExistence type="predicted"/>
<dbReference type="AlphaFoldDB" id="A0A7S2JN87"/>
<dbReference type="InterPro" id="IPR036052">
    <property type="entry name" value="TrpB-like_PALP_sf"/>
</dbReference>
<dbReference type="Pfam" id="PF00291">
    <property type="entry name" value="PALP"/>
    <property type="match status" value="1"/>
</dbReference>
<accession>A0A7S2JN87</accession>
<evidence type="ECO:0000313" key="2">
    <source>
        <dbReference type="EMBL" id="CAD9552832.1"/>
    </source>
</evidence>
<evidence type="ECO:0000259" key="1">
    <source>
        <dbReference type="Pfam" id="PF00291"/>
    </source>
</evidence>
<reference evidence="2" key="1">
    <citation type="submission" date="2021-01" db="EMBL/GenBank/DDBJ databases">
        <authorList>
            <person name="Corre E."/>
            <person name="Pelletier E."/>
            <person name="Niang G."/>
            <person name="Scheremetjew M."/>
            <person name="Finn R."/>
            <person name="Kale V."/>
            <person name="Holt S."/>
            <person name="Cochrane G."/>
            <person name="Meng A."/>
            <person name="Brown T."/>
            <person name="Cohen L."/>
        </authorList>
    </citation>
    <scope>NUCLEOTIDE SEQUENCE</scope>
    <source>
        <strain evidence="2">SAG4.97</strain>
    </source>
</reference>
<dbReference type="SUPFAM" id="SSF53686">
    <property type="entry name" value="Tryptophan synthase beta subunit-like PLP-dependent enzymes"/>
    <property type="match status" value="1"/>
</dbReference>
<organism evidence="2">
    <name type="scientific">Cyanoptyche gloeocystis</name>
    <dbReference type="NCBI Taxonomy" id="77922"/>
    <lineage>
        <taxon>Eukaryota</taxon>
        <taxon>Glaucocystophyceae</taxon>
        <taxon>Glaucocystophyceae incertae sedis</taxon>
        <taxon>Cyanoptyche</taxon>
    </lineage>
</organism>
<gene>
    <name evidence="2" type="ORF">CGLO1086_LOCUS947</name>
</gene>
<dbReference type="EMBL" id="HBGX01002137">
    <property type="protein sequence ID" value="CAD9552832.1"/>
    <property type="molecule type" value="Transcribed_RNA"/>
</dbReference>
<protein>
    <recommendedName>
        <fullName evidence="1">Tryptophan synthase beta chain-like PALP domain-containing protein</fullName>
    </recommendedName>
</protein>
<dbReference type="Gene3D" id="3.40.50.1100">
    <property type="match status" value="1"/>
</dbReference>
<sequence length="136" mass="14609">MTGCAMVLKEKWPQMQVVAIEPTSSPVLSGGRAGPHMLQGIGAGFIPGTCHVNLLDRIIKVSEAEAFEYTQRAAREEGIFGGISTGACLAAVEIILRTARPGSTVLTFNYDTGDRYLSVTDLFTADEDAITYVPRE</sequence>
<name>A0A7S2JN87_9EUKA</name>
<dbReference type="InterPro" id="IPR050214">
    <property type="entry name" value="Cys_Synth/Cystath_Beta-Synth"/>
</dbReference>
<dbReference type="PANTHER" id="PTHR10314">
    <property type="entry name" value="CYSTATHIONINE BETA-SYNTHASE"/>
    <property type="match status" value="1"/>
</dbReference>
<feature type="domain" description="Tryptophan synthase beta chain-like PALP" evidence="1">
    <location>
        <begin position="1"/>
        <end position="107"/>
    </location>
</feature>
<dbReference type="InterPro" id="IPR001926">
    <property type="entry name" value="TrpB-like_PALP"/>
</dbReference>